<evidence type="ECO:0000256" key="7">
    <source>
        <dbReference type="ARBA" id="ARBA00023136"/>
    </source>
</evidence>
<dbReference type="Pfam" id="PF04290">
    <property type="entry name" value="DctQ"/>
    <property type="match status" value="1"/>
</dbReference>
<comment type="subcellular location">
    <subcellularLocation>
        <location evidence="1 9">Cell inner membrane</location>
        <topology evidence="1 9">Multi-pass membrane protein</topology>
    </subcellularLocation>
</comment>
<proteinExistence type="inferred from homology"/>
<dbReference type="PANTHER" id="PTHR35011">
    <property type="entry name" value="2,3-DIKETO-L-GULONATE TRAP TRANSPORTER SMALL PERMEASE PROTEIN YIAM"/>
    <property type="match status" value="1"/>
</dbReference>
<keyword evidence="6 9" id="KW-1133">Transmembrane helix</keyword>
<dbReference type="GO" id="GO:0005886">
    <property type="term" value="C:plasma membrane"/>
    <property type="evidence" value="ECO:0007669"/>
    <property type="project" value="UniProtKB-SubCell"/>
</dbReference>
<dbReference type="Proteomes" id="UP000484076">
    <property type="component" value="Unassembled WGS sequence"/>
</dbReference>
<dbReference type="GO" id="GO:0022857">
    <property type="term" value="F:transmembrane transporter activity"/>
    <property type="evidence" value="ECO:0007669"/>
    <property type="project" value="UniProtKB-UniRule"/>
</dbReference>
<evidence type="ECO:0000256" key="5">
    <source>
        <dbReference type="ARBA" id="ARBA00022692"/>
    </source>
</evidence>
<evidence type="ECO:0000256" key="3">
    <source>
        <dbReference type="ARBA" id="ARBA00022475"/>
    </source>
</evidence>
<feature type="domain" description="Tripartite ATP-independent periplasmic transporters DctQ component" evidence="10">
    <location>
        <begin position="30"/>
        <end position="160"/>
    </location>
</feature>
<keyword evidence="4 9" id="KW-0997">Cell inner membrane</keyword>
<evidence type="ECO:0000256" key="6">
    <source>
        <dbReference type="ARBA" id="ARBA00022989"/>
    </source>
</evidence>
<accession>A0A8X8KNL8</accession>
<keyword evidence="12" id="KW-1185">Reference proteome</keyword>
<evidence type="ECO:0000256" key="2">
    <source>
        <dbReference type="ARBA" id="ARBA00022448"/>
    </source>
</evidence>
<comment type="subunit">
    <text evidence="9">The complex comprises the extracytoplasmic solute receptor protein and the two transmembrane proteins.</text>
</comment>
<evidence type="ECO:0000313" key="12">
    <source>
        <dbReference type="Proteomes" id="UP000484076"/>
    </source>
</evidence>
<name>A0A8X8KNL8_9RHOB</name>
<comment type="caution">
    <text evidence="11">The sequence shown here is derived from an EMBL/GenBank/DDBJ whole genome shotgun (WGS) entry which is preliminary data.</text>
</comment>
<comment type="similarity">
    <text evidence="8 9">Belongs to the TRAP transporter small permease family.</text>
</comment>
<feature type="transmembrane region" description="Helical" evidence="9">
    <location>
        <begin position="91"/>
        <end position="113"/>
    </location>
</feature>
<dbReference type="PANTHER" id="PTHR35011:SF4">
    <property type="entry name" value="SLL1102 PROTEIN"/>
    <property type="match status" value="1"/>
</dbReference>
<sequence>MHPALIRYVRVTEAVNYRVGRFAMYLLFVMMAILLWSSVTKVFKVPALWTLEMAQFTLVAYYLLGAPYSLQLGSNVRMDLLYGRMSARRRAGWDVFTVFALMFYLAVMLWGAIDSTVYSFATGERNPSAWRPYLWPLKLVICLAFVLMLLQAVAHLIRDIAILRGIDLGGEPAGAEKVAGEVA</sequence>
<reference evidence="11" key="1">
    <citation type="submission" date="2020-05" db="EMBL/GenBank/DDBJ databases">
        <title>Fertoebacter nigrum gen. nov., sp. nov., a new member of the family Rhodobacteraceae.</title>
        <authorList>
            <person name="Szuroczki S."/>
            <person name="Abbaszade G."/>
            <person name="Buni D."/>
            <person name="Schumann P."/>
            <person name="Toth E."/>
        </authorList>
    </citation>
    <scope>NUCLEOTIDE SEQUENCE</scope>
    <source>
        <strain evidence="11">RG-N-1a</strain>
    </source>
</reference>
<evidence type="ECO:0000256" key="8">
    <source>
        <dbReference type="ARBA" id="ARBA00038436"/>
    </source>
</evidence>
<feature type="transmembrane region" description="Helical" evidence="9">
    <location>
        <begin position="133"/>
        <end position="154"/>
    </location>
</feature>
<dbReference type="EMBL" id="WHUT02000003">
    <property type="protein sequence ID" value="NUB44175.1"/>
    <property type="molecule type" value="Genomic_DNA"/>
</dbReference>
<keyword evidence="2 9" id="KW-0813">Transport</keyword>
<evidence type="ECO:0000256" key="1">
    <source>
        <dbReference type="ARBA" id="ARBA00004429"/>
    </source>
</evidence>
<dbReference type="AlphaFoldDB" id="A0A8X8KNL8"/>
<feature type="transmembrane region" description="Helical" evidence="9">
    <location>
        <begin position="21"/>
        <end position="39"/>
    </location>
</feature>
<organism evidence="11 12">
    <name type="scientific">Fertoeibacter niger</name>
    <dbReference type="NCBI Taxonomy" id="2656921"/>
    <lineage>
        <taxon>Bacteria</taxon>
        <taxon>Pseudomonadati</taxon>
        <taxon>Pseudomonadota</taxon>
        <taxon>Alphaproteobacteria</taxon>
        <taxon>Rhodobacterales</taxon>
        <taxon>Paracoccaceae</taxon>
        <taxon>Fertoeibacter</taxon>
    </lineage>
</organism>
<dbReference type="InterPro" id="IPR007387">
    <property type="entry name" value="TRAP_DctQ"/>
</dbReference>
<dbReference type="RefSeq" id="WP_152824604.1">
    <property type="nucleotide sequence ID" value="NZ_WHUT02000003.1"/>
</dbReference>
<keyword evidence="5 9" id="KW-0812">Transmembrane</keyword>
<feature type="transmembrane region" description="Helical" evidence="9">
    <location>
        <begin position="51"/>
        <end position="70"/>
    </location>
</feature>
<keyword evidence="3" id="KW-1003">Cell membrane</keyword>
<dbReference type="InterPro" id="IPR055348">
    <property type="entry name" value="DctQ"/>
</dbReference>
<protein>
    <recommendedName>
        <fullName evidence="9">TRAP transporter small permease protein</fullName>
    </recommendedName>
</protein>
<evidence type="ECO:0000256" key="4">
    <source>
        <dbReference type="ARBA" id="ARBA00022519"/>
    </source>
</evidence>
<evidence type="ECO:0000313" key="11">
    <source>
        <dbReference type="EMBL" id="NUB44175.1"/>
    </source>
</evidence>
<keyword evidence="7 9" id="KW-0472">Membrane</keyword>
<evidence type="ECO:0000256" key="9">
    <source>
        <dbReference type="RuleBase" id="RU369079"/>
    </source>
</evidence>
<gene>
    <name evidence="11" type="ORF">GEU84_007260</name>
</gene>
<evidence type="ECO:0000259" key="10">
    <source>
        <dbReference type="Pfam" id="PF04290"/>
    </source>
</evidence>
<comment type="function">
    <text evidence="9">Part of the tripartite ATP-independent periplasmic (TRAP) transport system.</text>
</comment>